<organism evidence="2 3">
    <name type="scientific">Gilvimarinus xylanilyticus</name>
    <dbReference type="NCBI Taxonomy" id="2944139"/>
    <lineage>
        <taxon>Bacteria</taxon>
        <taxon>Pseudomonadati</taxon>
        <taxon>Pseudomonadota</taxon>
        <taxon>Gammaproteobacteria</taxon>
        <taxon>Cellvibrionales</taxon>
        <taxon>Cellvibrionaceae</taxon>
        <taxon>Gilvimarinus</taxon>
    </lineage>
</organism>
<dbReference type="EMBL" id="JAMFTH010000003">
    <property type="protein sequence ID" value="MCP8899923.1"/>
    <property type="molecule type" value="Genomic_DNA"/>
</dbReference>
<dbReference type="GO" id="GO:0007165">
    <property type="term" value="P:signal transduction"/>
    <property type="evidence" value="ECO:0007669"/>
    <property type="project" value="InterPro"/>
</dbReference>
<reference evidence="2" key="1">
    <citation type="submission" date="2022-05" db="EMBL/GenBank/DDBJ databases">
        <authorList>
            <person name="Sun H.-N."/>
        </authorList>
    </citation>
    <scope>NUCLEOTIDE SEQUENCE</scope>
    <source>
        <strain evidence="2">HB14</strain>
    </source>
</reference>
<name>A0A9X2KUK2_9GAMM</name>
<dbReference type="InterPro" id="IPR002545">
    <property type="entry name" value="CheW-lke_dom"/>
</dbReference>
<feature type="domain" description="CheW-like" evidence="1">
    <location>
        <begin position="14"/>
        <end position="155"/>
    </location>
</feature>
<dbReference type="PROSITE" id="PS50851">
    <property type="entry name" value="CHEW"/>
    <property type="match status" value="1"/>
</dbReference>
<dbReference type="GO" id="GO:0006935">
    <property type="term" value="P:chemotaxis"/>
    <property type="evidence" value="ECO:0007669"/>
    <property type="project" value="InterPro"/>
</dbReference>
<comment type="caution">
    <text evidence="2">The sequence shown here is derived from an EMBL/GenBank/DDBJ whole genome shotgun (WGS) entry which is preliminary data.</text>
</comment>
<dbReference type="InterPro" id="IPR036061">
    <property type="entry name" value="CheW-like_dom_sf"/>
</dbReference>
<keyword evidence="3" id="KW-1185">Reference proteome</keyword>
<gene>
    <name evidence="2" type="ORF">M6D89_11495</name>
</gene>
<dbReference type="AlphaFoldDB" id="A0A9X2KUK2"/>
<reference evidence="2" key="2">
    <citation type="submission" date="2023-01" db="EMBL/GenBank/DDBJ databases">
        <title>Gilvimarinus xylanilyticus HB14 isolated from Caulerpa lentillifera aquaculture base in Hainan, China.</title>
        <authorList>
            <person name="Zhang Y.-J."/>
        </authorList>
    </citation>
    <scope>NUCLEOTIDE SEQUENCE</scope>
    <source>
        <strain evidence="2">HB14</strain>
    </source>
</reference>
<evidence type="ECO:0000313" key="3">
    <source>
        <dbReference type="Proteomes" id="UP001139319"/>
    </source>
</evidence>
<dbReference type="Gene3D" id="2.40.50.180">
    <property type="entry name" value="CheA-289, Domain 4"/>
    <property type="match status" value="1"/>
</dbReference>
<sequence length="159" mass="17298">MSAQQHIESGQMEEVASLLVPLTEKTLLMPNVTVAEIVPVGEISPLDNAPDWLLGELLWRDLSVPLLSFEVLNGYPAPALTSRSRVAVLNTTGIDAELGFIAIVTQGLPRLARVTPSEIVERDADKDEYDEMLVSWAGEAAVIPAVGKLEQVYLDYQKG</sequence>
<evidence type="ECO:0000259" key="1">
    <source>
        <dbReference type="PROSITE" id="PS50851"/>
    </source>
</evidence>
<accession>A0A9X2KUK2</accession>
<evidence type="ECO:0000313" key="2">
    <source>
        <dbReference type="EMBL" id="MCP8899923.1"/>
    </source>
</evidence>
<proteinExistence type="predicted"/>
<dbReference type="RefSeq" id="WP_253968217.1">
    <property type="nucleotide sequence ID" value="NZ_JAMFTH010000003.1"/>
</dbReference>
<dbReference type="Proteomes" id="UP001139319">
    <property type="component" value="Unassembled WGS sequence"/>
</dbReference>
<dbReference type="SMART" id="SM00260">
    <property type="entry name" value="CheW"/>
    <property type="match status" value="1"/>
</dbReference>
<dbReference type="SUPFAM" id="SSF50341">
    <property type="entry name" value="CheW-like"/>
    <property type="match status" value="1"/>
</dbReference>
<dbReference type="Pfam" id="PF01584">
    <property type="entry name" value="CheW"/>
    <property type="match status" value="1"/>
</dbReference>
<protein>
    <submittedName>
        <fullName evidence="2">Chemotaxis protein CheW</fullName>
    </submittedName>
</protein>